<keyword evidence="3" id="KW-0041">Annexin</keyword>
<dbReference type="GO" id="GO:0005509">
    <property type="term" value="F:calcium ion binding"/>
    <property type="evidence" value="ECO:0007669"/>
    <property type="project" value="InterPro"/>
</dbReference>
<evidence type="ECO:0000256" key="2">
    <source>
        <dbReference type="ARBA" id="ARBA00022737"/>
    </source>
</evidence>
<accession>X6LPH6</accession>
<reference evidence="4 5" key="1">
    <citation type="journal article" date="2013" name="Curr. Biol.">
        <title>The Genome of the Foraminiferan Reticulomyxa filosa.</title>
        <authorList>
            <person name="Glockner G."/>
            <person name="Hulsmann N."/>
            <person name="Schleicher M."/>
            <person name="Noegel A.A."/>
            <person name="Eichinger L."/>
            <person name="Gallinger C."/>
            <person name="Pawlowski J."/>
            <person name="Sierra R."/>
            <person name="Euteneuer U."/>
            <person name="Pillet L."/>
            <person name="Moustafa A."/>
            <person name="Platzer M."/>
            <person name="Groth M."/>
            <person name="Szafranski K."/>
            <person name="Schliwa M."/>
        </authorList>
    </citation>
    <scope>NUCLEOTIDE SEQUENCE [LARGE SCALE GENOMIC DNA]</scope>
</reference>
<keyword evidence="2" id="KW-0677">Repeat</keyword>
<evidence type="ECO:0000313" key="4">
    <source>
        <dbReference type="EMBL" id="ETO03813.1"/>
    </source>
</evidence>
<dbReference type="InterPro" id="IPR018502">
    <property type="entry name" value="Annexin_repeat"/>
</dbReference>
<keyword evidence="5" id="KW-1185">Reference proteome</keyword>
<name>X6LPH6_RETFI</name>
<dbReference type="GO" id="GO:0012506">
    <property type="term" value="C:vesicle membrane"/>
    <property type="evidence" value="ECO:0007669"/>
    <property type="project" value="TreeGrafter"/>
</dbReference>
<comment type="similarity">
    <text evidence="1">Belongs to the annexin family.</text>
</comment>
<dbReference type="AlphaFoldDB" id="X6LPH6"/>
<dbReference type="EMBL" id="ASPP01031827">
    <property type="protein sequence ID" value="ETO03813.1"/>
    <property type="molecule type" value="Genomic_DNA"/>
</dbReference>
<feature type="non-terminal residue" evidence="4">
    <location>
        <position position="190"/>
    </location>
</feature>
<dbReference type="PANTHER" id="PTHR10502:SF102">
    <property type="entry name" value="ANNEXIN B11"/>
    <property type="match status" value="1"/>
</dbReference>
<sequence>MHILKSKHTLEERIADETRKLIGTSPFRGLCLKLLAAKRPQNMKPDTNRAQAEAEELHHLLAGESKDKDCKTKFIEIFTERSWVYIAEFVKKFQTISKDWTLESAIRKEFGNSSDTAQALRTIADFSMQPFSALYLVNQSFAFSPCGQKKTYDFWAEKLRVAMKGYGTDDSKLIRIVVSRCEIDLMNVVH</sequence>
<dbReference type="GO" id="GO:0005634">
    <property type="term" value="C:nucleus"/>
    <property type="evidence" value="ECO:0007669"/>
    <property type="project" value="TreeGrafter"/>
</dbReference>
<dbReference type="GO" id="GO:0005544">
    <property type="term" value="F:calcium-dependent phospholipid binding"/>
    <property type="evidence" value="ECO:0007669"/>
    <property type="project" value="InterPro"/>
</dbReference>
<dbReference type="SUPFAM" id="SSF47874">
    <property type="entry name" value="Annexin"/>
    <property type="match status" value="1"/>
</dbReference>
<protein>
    <submittedName>
        <fullName evidence="4">Annexin</fullName>
    </submittedName>
</protein>
<evidence type="ECO:0000313" key="5">
    <source>
        <dbReference type="Proteomes" id="UP000023152"/>
    </source>
</evidence>
<dbReference type="GO" id="GO:0005886">
    <property type="term" value="C:plasma membrane"/>
    <property type="evidence" value="ECO:0007669"/>
    <property type="project" value="TreeGrafter"/>
</dbReference>
<proteinExistence type="inferred from homology"/>
<dbReference type="PROSITE" id="PS51897">
    <property type="entry name" value="ANNEXIN_2"/>
    <property type="match status" value="2"/>
</dbReference>
<evidence type="ECO:0000256" key="1">
    <source>
        <dbReference type="ARBA" id="ARBA00007831"/>
    </source>
</evidence>
<dbReference type="Gene3D" id="1.10.220.10">
    <property type="entry name" value="Annexin"/>
    <property type="match status" value="2"/>
</dbReference>
<dbReference type="Proteomes" id="UP000023152">
    <property type="component" value="Unassembled WGS sequence"/>
</dbReference>
<dbReference type="OrthoDB" id="37886at2759"/>
<dbReference type="PANTHER" id="PTHR10502">
    <property type="entry name" value="ANNEXIN"/>
    <property type="match status" value="1"/>
</dbReference>
<gene>
    <name evidence="4" type="ORF">RFI_33589</name>
</gene>
<evidence type="ECO:0000256" key="3">
    <source>
        <dbReference type="ARBA" id="ARBA00023216"/>
    </source>
</evidence>
<dbReference type="GO" id="GO:0001786">
    <property type="term" value="F:phosphatidylserine binding"/>
    <property type="evidence" value="ECO:0007669"/>
    <property type="project" value="TreeGrafter"/>
</dbReference>
<dbReference type="GO" id="GO:0005737">
    <property type="term" value="C:cytoplasm"/>
    <property type="evidence" value="ECO:0007669"/>
    <property type="project" value="TreeGrafter"/>
</dbReference>
<organism evidence="4 5">
    <name type="scientific">Reticulomyxa filosa</name>
    <dbReference type="NCBI Taxonomy" id="46433"/>
    <lineage>
        <taxon>Eukaryota</taxon>
        <taxon>Sar</taxon>
        <taxon>Rhizaria</taxon>
        <taxon>Retaria</taxon>
        <taxon>Foraminifera</taxon>
        <taxon>Monothalamids</taxon>
        <taxon>Reticulomyxidae</taxon>
        <taxon>Reticulomyxa</taxon>
    </lineage>
</organism>
<dbReference type="InterPro" id="IPR037104">
    <property type="entry name" value="Annexin_sf"/>
</dbReference>
<dbReference type="Pfam" id="PF00191">
    <property type="entry name" value="Annexin"/>
    <property type="match status" value="1"/>
</dbReference>
<comment type="caution">
    <text evidence="4">The sequence shown here is derived from an EMBL/GenBank/DDBJ whole genome shotgun (WGS) entry which is preliminary data.</text>
</comment>